<dbReference type="GO" id="GO:0034501">
    <property type="term" value="P:protein localization to kinetochore"/>
    <property type="evidence" value="ECO:0007669"/>
    <property type="project" value="TreeGrafter"/>
</dbReference>
<sequence length="1500" mass="163958">MCRAGAKVVGRQLKRPSTWQTDELRGRARAVCFDSADWGNRPRAAFLTHTATMAGVHDKENVAPTSSDPLQHKSSPTKKGARKGRSRSIGPGELSSDTPKQSAKDDAKNRRKSAYTPATKSIISSEQEKKERQAARRKTLANRRVSFAPEATLHTWDVVEFMRDPTTSTDASDQTRRESNSTRSSGGGSPFKSPARDDYDDQEPPSTPPDQEDEPDELPGQPAHQRDLHRKQRRRSSGIPPMNFNDPNDFGSSSGMSGSSDMSGSEDEDGDESDDATGTAMSLDTGDDTVRSGDSASSTSSSARLEAALRQAAETAGTRGIDYDEHGDDVSMEIAEDTVTNAFKPWQQGPPEEIGSAYLDQENVNPFSPAFKANLASGAVQQPQTIEEEDTGDMSMDVTKAIGGITKQPQSHQYVPEEDETGDMSMDVTKAVGGIMKRQLQRDEPDEDETGDMSMDVTKAVGGITKAQTQAQESQPESSPFGDGTMELTQVVGKIHPSVQASPTARSGQKRRRSTTAAGSPGGAAPAAQSKRRRSSAARSSMGDDTMDLTMAVGGIQNNGSPVKNDRRRSMRRRSSGVASNQGEATMDITQAVGGIKNPSAARNDHTTSSFDENEELSMDFTAVLGGIKTGEKNGPTSAPASTNAERPQTPRETPSPVRAARANTTPKDQERFTEAPDSGPIKLLTPLFQKQANRSAEKSASHEREKRRKTISPAQASWTGAVFDPERQAYGPERPFEPIDDHAENENTKLERETSQAGTPKASPPKQAIEYPKLPSAEKPPSSARKSPAEGSVEYPKLPSAEKQASARKSPSRPPSAKKSPMRTPVNGNKATPNSELQQQLDEQLQGQEPSPTAEKAQRTPARSTHATPEKPRSPAKISATPEHQRSPAKHSATPERAGPAKDARSHLTDSIKLMSTPRKETLKALTPKKSKQGSPAKSATPRPRPTPKGPAATRSSPAEQLGDDLVKAQSSGKAADKVRLQGFLEEAGIRFMDLTATKRRLTTAPTPSKARRTSSSIGIAEDSEPRVTLENAVVAAACTQPEHDMFQHACNELKRYISDGKKVIKQLETETYRETPPLIQAYLNASPERKSTLDAQMRDMKTHARLRSKEMWYAWRSQLLEDLMKGLSGIGEGLLKDDEVLQRAKEILDQVIPGMEEKHIALQQEAERLENEVQSTSEEEKEELEQARSRIVEVDSAVEEKRRVLEELERETEEQDRMANHLEESKVEFAAAIKEAERVREACRGVSLQEIADLKGKVFVSQTASAPTNVWSESIKNLEETYGWSITSSSASPPTITMTYKSQLQLFFHPLAFHVPSQHGSKSRPNAPIGLQYIVQDRNEQPKELTTTLRFFLQLIRASLHALPQCETRVPDLLSLVSGGWDTALEVAESERRLALETLTTSRIVSDERLAIEATLLLPKVRTKVRVAFELLAAIGEDMGLSTTTEITGLVVYGEKYNEGFMKKFITERVHGVAEGWSESVREMREALIAKGAKGMRK</sequence>
<name>A0A3M7H923_HORWE</name>
<feature type="compositionally biased region" description="Basic residues" evidence="2">
    <location>
        <begin position="75"/>
        <end position="86"/>
    </location>
</feature>
<dbReference type="VEuPathDB" id="FungiDB:BTJ68_12633"/>
<dbReference type="InterPro" id="IPR040850">
    <property type="entry name" value="Knl1_RWD_C"/>
</dbReference>
<dbReference type="InterPro" id="IPR033338">
    <property type="entry name" value="Spc105/Spc7"/>
</dbReference>
<feature type="compositionally biased region" description="Polar residues" evidence="2">
    <location>
        <begin position="63"/>
        <end position="74"/>
    </location>
</feature>
<feature type="compositionally biased region" description="Basic and acidic residues" evidence="2">
    <location>
        <begin position="900"/>
        <end position="911"/>
    </location>
</feature>
<feature type="compositionally biased region" description="Polar residues" evidence="2">
    <location>
        <begin position="466"/>
        <end position="478"/>
    </location>
</feature>
<feature type="compositionally biased region" description="Polar residues" evidence="2">
    <location>
        <begin position="827"/>
        <end position="836"/>
    </location>
</feature>
<comment type="caution">
    <text evidence="4">The sequence shown here is derived from an EMBL/GenBank/DDBJ whole genome shotgun (WGS) entry which is preliminary data.</text>
</comment>
<dbReference type="Proteomes" id="UP000280598">
    <property type="component" value="Unassembled WGS sequence"/>
</dbReference>
<feature type="compositionally biased region" description="Acidic residues" evidence="2">
    <location>
        <begin position="264"/>
        <end position="275"/>
    </location>
</feature>
<feature type="compositionally biased region" description="Basic residues" evidence="2">
    <location>
        <begin position="227"/>
        <end position="236"/>
    </location>
</feature>
<dbReference type="Pfam" id="PF18210">
    <property type="entry name" value="Knl1_RWD_C"/>
    <property type="match status" value="1"/>
</dbReference>
<feature type="compositionally biased region" description="Basic residues" evidence="2">
    <location>
        <begin position="566"/>
        <end position="575"/>
    </location>
</feature>
<feature type="compositionally biased region" description="Low complexity" evidence="2">
    <location>
        <begin position="515"/>
        <end position="529"/>
    </location>
</feature>
<evidence type="ECO:0000259" key="3">
    <source>
        <dbReference type="SMART" id="SM00787"/>
    </source>
</evidence>
<evidence type="ECO:0000256" key="2">
    <source>
        <dbReference type="SAM" id="MobiDB-lite"/>
    </source>
</evidence>
<feature type="compositionally biased region" description="Polar residues" evidence="2">
    <location>
        <begin position="116"/>
        <end position="125"/>
    </location>
</feature>
<dbReference type="Pfam" id="PF08317">
    <property type="entry name" value="Spc7"/>
    <property type="match status" value="1"/>
</dbReference>
<feature type="domain" description="Spc7 kinetochore protein" evidence="3">
    <location>
        <begin position="968"/>
        <end position="1311"/>
    </location>
</feature>
<dbReference type="GO" id="GO:0000776">
    <property type="term" value="C:kinetochore"/>
    <property type="evidence" value="ECO:0007669"/>
    <property type="project" value="TreeGrafter"/>
</dbReference>
<dbReference type="Pfam" id="PF15402">
    <property type="entry name" value="MELT_2"/>
    <property type="match status" value="8"/>
</dbReference>
<dbReference type="InterPro" id="IPR013253">
    <property type="entry name" value="Spc7_domain"/>
</dbReference>
<dbReference type="SMART" id="SM00787">
    <property type="entry name" value="Spc7"/>
    <property type="match status" value="1"/>
</dbReference>
<feature type="region of interest" description="Disordered" evidence="2">
    <location>
        <begin position="404"/>
        <end position="975"/>
    </location>
</feature>
<dbReference type="PANTHER" id="PTHR28260">
    <property type="entry name" value="SPINDLE POLE BODY COMPONENT SPC105"/>
    <property type="match status" value="1"/>
</dbReference>
<dbReference type="GO" id="GO:0007094">
    <property type="term" value="P:mitotic spindle assembly checkpoint signaling"/>
    <property type="evidence" value="ECO:0007669"/>
    <property type="project" value="TreeGrafter"/>
</dbReference>
<evidence type="ECO:0000256" key="1">
    <source>
        <dbReference type="SAM" id="Coils"/>
    </source>
</evidence>
<evidence type="ECO:0000313" key="4">
    <source>
        <dbReference type="EMBL" id="RMZ09587.1"/>
    </source>
</evidence>
<organism evidence="4 5">
    <name type="scientific">Hortaea werneckii</name>
    <name type="common">Black yeast</name>
    <name type="synonym">Cladosporium werneckii</name>
    <dbReference type="NCBI Taxonomy" id="91943"/>
    <lineage>
        <taxon>Eukaryota</taxon>
        <taxon>Fungi</taxon>
        <taxon>Dikarya</taxon>
        <taxon>Ascomycota</taxon>
        <taxon>Pezizomycotina</taxon>
        <taxon>Dothideomycetes</taxon>
        <taxon>Dothideomycetidae</taxon>
        <taxon>Mycosphaerellales</taxon>
        <taxon>Teratosphaeriaceae</taxon>
        <taxon>Hortaea</taxon>
    </lineage>
</organism>
<dbReference type="PANTHER" id="PTHR28260:SF1">
    <property type="entry name" value="SPINDLE POLE BODY COMPONENT SPC105"/>
    <property type="match status" value="1"/>
</dbReference>
<feature type="compositionally biased region" description="Basic and acidic residues" evidence="2">
    <location>
        <begin position="735"/>
        <end position="755"/>
    </location>
</feature>
<keyword evidence="1" id="KW-0175">Coiled coil</keyword>
<feature type="compositionally biased region" description="Low complexity" evidence="2">
    <location>
        <begin position="251"/>
        <end position="263"/>
    </location>
</feature>
<feature type="compositionally biased region" description="Low complexity" evidence="2">
    <location>
        <begin position="295"/>
        <end position="316"/>
    </location>
</feature>
<dbReference type="GO" id="GO:1990758">
    <property type="term" value="P:mitotic sister chromatid biorientation"/>
    <property type="evidence" value="ECO:0007669"/>
    <property type="project" value="TreeGrafter"/>
</dbReference>
<evidence type="ECO:0000313" key="5">
    <source>
        <dbReference type="Proteomes" id="UP000280598"/>
    </source>
</evidence>
<protein>
    <recommendedName>
        <fullName evidence="3">Spc7 kinetochore protein domain-containing protein</fullName>
    </recommendedName>
</protein>
<dbReference type="SMART" id="SM01315">
    <property type="entry name" value="Spc7_N"/>
    <property type="match status" value="1"/>
</dbReference>
<feature type="compositionally biased region" description="Polar residues" evidence="2">
    <location>
        <begin position="635"/>
        <end position="653"/>
    </location>
</feature>
<feature type="coiled-coil region" evidence="1">
    <location>
        <begin position="1154"/>
        <end position="1244"/>
    </location>
</feature>
<gene>
    <name evidence="4" type="ORF">D0860_04180</name>
</gene>
<dbReference type="EMBL" id="QWIS01000072">
    <property type="protein sequence ID" value="RMZ09587.1"/>
    <property type="molecule type" value="Genomic_DNA"/>
</dbReference>
<reference evidence="4 5" key="1">
    <citation type="journal article" date="2018" name="BMC Genomics">
        <title>Genomic evidence for intraspecific hybridization in a clonal and extremely halotolerant yeast.</title>
        <authorList>
            <person name="Gostincar C."/>
            <person name="Stajich J.E."/>
            <person name="Zupancic J."/>
            <person name="Zalar P."/>
            <person name="Gunde-Cimerman N."/>
        </authorList>
    </citation>
    <scope>NUCLEOTIDE SEQUENCE [LARGE SCALE GENOMIC DNA]</scope>
    <source>
        <strain evidence="4 5">EXF-562</strain>
    </source>
</reference>
<feature type="compositionally biased region" description="Basic and acidic residues" evidence="2">
    <location>
        <begin position="696"/>
        <end position="705"/>
    </location>
</feature>
<accession>A0A3M7H923</accession>
<proteinExistence type="predicted"/>
<feature type="compositionally biased region" description="Low complexity" evidence="2">
    <location>
        <begin position="837"/>
        <end position="850"/>
    </location>
</feature>
<feature type="region of interest" description="Disordered" evidence="2">
    <location>
        <begin position="60"/>
        <end position="327"/>
    </location>
</feature>